<proteinExistence type="predicted"/>
<dbReference type="Proteomes" id="UP001551584">
    <property type="component" value="Unassembled WGS sequence"/>
</dbReference>
<sequence length="103" mass="11103">MPAPPELYVPKDMDARVVLHDRDLLEMIMRRTGDGSKVSTRALADAAGVHHSVIDAVLAGRARTVSARVAAAIARRLGVDFLVLWVPVGRTVPDPDKKSLQPA</sequence>
<dbReference type="InterPro" id="IPR001387">
    <property type="entry name" value="Cro/C1-type_HTH"/>
</dbReference>
<evidence type="ECO:0000313" key="2">
    <source>
        <dbReference type="EMBL" id="MEU9576229.1"/>
    </source>
</evidence>
<organism evidence="2 3">
    <name type="scientific">Streptomyces chilikensis</name>
    <dbReference type="NCBI Taxonomy" id="1194079"/>
    <lineage>
        <taxon>Bacteria</taxon>
        <taxon>Bacillati</taxon>
        <taxon>Actinomycetota</taxon>
        <taxon>Actinomycetes</taxon>
        <taxon>Kitasatosporales</taxon>
        <taxon>Streptomycetaceae</taxon>
        <taxon>Streptomyces</taxon>
    </lineage>
</organism>
<reference evidence="2 3" key="1">
    <citation type="submission" date="2024-06" db="EMBL/GenBank/DDBJ databases">
        <title>The Natural Products Discovery Center: Release of the First 8490 Sequenced Strains for Exploring Actinobacteria Biosynthetic Diversity.</title>
        <authorList>
            <person name="Kalkreuter E."/>
            <person name="Kautsar S.A."/>
            <person name="Yang D."/>
            <person name="Bader C.D."/>
            <person name="Teijaro C.N."/>
            <person name="Fluegel L."/>
            <person name="Davis C.M."/>
            <person name="Simpson J.R."/>
            <person name="Lauterbach L."/>
            <person name="Steele A.D."/>
            <person name="Gui C."/>
            <person name="Meng S."/>
            <person name="Li G."/>
            <person name="Viehrig K."/>
            <person name="Ye F."/>
            <person name="Su P."/>
            <person name="Kiefer A.F."/>
            <person name="Nichols A."/>
            <person name="Cepeda A.J."/>
            <person name="Yan W."/>
            <person name="Fan B."/>
            <person name="Jiang Y."/>
            <person name="Adhikari A."/>
            <person name="Zheng C.-J."/>
            <person name="Schuster L."/>
            <person name="Cowan T.M."/>
            <person name="Smanski M.J."/>
            <person name="Chevrette M.G."/>
            <person name="De Carvalho L.P.S."/>
            <person name="Shen B."/>
        </authorList>
    </citation>
    <scope>NUCLEOTIDE SEQUENCE [LARGE SCALE GENOMIC DNA]</scope>
    <source>
        <strain evidence="2 3">NPDC048117</strain>
    </source>
</reference>
<evidence type="ECO:0000313" key="3">
    <source>
        <dbReference type="Proteomes" id="UP001551584"/>
    </source>
</evidence>
<protein>
    <submittedName>
        <fullName evidence="2">XRE family transcriptional regulator</fullName>
    </submittedName>
</protein>
<name>A0ABV3EJ75_9ACTN</name>
<dbReference type="PROSITE" id="PS50943">
    <property type="entry name" value="HTH_CROC1"/>
    <property type="match status" value="1"/>
</dbReference>
<keyword evidence="3" id="KW-1185">Reference proteome</keyword>
<evidence type="ECO:0000259" key="1">
    <source>
        <dbReference type="PROSITE" id="PS50943"/>
    </source>
</evidence>
<dbReference type="Gene3D" id="1.10.260.40">
    <property type="entry name" value="lambda repressor-like DNA-binding domains"/>
    <property type="match status" value="1"/>
</dbReference>
<dbReference type="SUPFAM" id="SSF47413">
    <property type="entry name" value="lambda repressor-like DNA-binding domains"/>
    <property type="match status" value="1"/>
</dbReference>
<gene>
    <name evidence="2" type="ORF">AB0D95_02895</name>
</gene>
<dbReference type="EMBL" id="JBEZNA010000004">
    <property type="protein sequence ID" value="MEU9576229.1"/>
    <property type="molecule type" value="Genomic_DNA"/>
</dbReference>
<dbReference type="RefSeq" id="WP_359268306.1">
    <property type="nucleotide sequence ID" value="NZ_JBEZNA010000004.1"/>
</dbReference>
<dbReference type="InterPro" id="IPR010982">
    <property type="entry name" value="Lambda_DNA-bd_dom_sf"/>
</dbReference>
<accession>A0ABV3EJ75</accession>
<feature type="domain" description="HTH cro/C1-type" evidence="1">
    <location>
        <begin position="41"/>
        <end position="84"/>
    </location>
</feature>
<comment type="caution">
    <text evidence="2">The sequence shown here is derived from an EMBL/GenBank/DDBJ whole genome shotgun (WGS) entry which is preliminary data.</text>
</comment>